<dbReference type="InterPro" id="IPR009057">
    <property type="entry name" value="Homeodomain-like_sf"/>
</dbReference>
<dbReference type="InterPro" id="IPR001005">
    <property type="entry name" value="SANT/Myb"/>
</dbReference>
<feature type="domain" description="Myb-like" evidence="8">
    <location>
        <begin position="62"/>
        <end position="112"/>
    </location>
</feature>
<feature type="domain" description="Myb-like" evidence="8">
    <location>
        <begin position="9"/>
        <end position="61"/>
    </location>
</feature>
<evidence type="ECO:0000259" key="8">
    <source>
        <dbReference type="PROSITE" id="PS50090"/>
    </source>
</evidence>
<evidence type="ECO:0000256" key="2">
    <source>
        <dbReference type="ARBA" id="ARBA00022737"/>
    </source>
</evidence>
<dbReference type="FunFam" id="1.10.10.60:FF:000001">
    <property type="entry name" value="MYB-related transcription factor"/>
    <property type="match status" value="1"/>
</dbReference>
<dbReference type="GO" id="GO:0000976">
    <property type="term" value="F:transcription cis-regulatory region binding"/>
    <property type="evidence" value="ECO:0007669"/>
    <property type="project" value="UniProtKB-ARBA"/>
</dbReference>
<evidence type="ECO:0000256" key="6">
    <source>
        <dbReference type="ARBA" id="ARBA00023242"/>
    </source>
</evidence>
<feature type="domain" description="HTH myb-type" evidence="9">
    <location>
        <begin position="9"/>
        <end position="61"/>
    </location>
</feature>
<protein>
    <submittedName>
        <fullName evidence="10">Uncharacterized protein</fullName>
    </submittedName>
</protein>
<dbReference type="InterPro" id="IPR017930">
    <property type="entry name" value="Myb_dom"/>
</dbReference>
<comment type="subcellular location">
    <subcellularLocation>
        <location evidence="1">Nucleus</location>
    </subcellularLocation>
</comment>
<evidence type="ECO:0000313" key="10">
    <source>
        <dbReference type="EMBL" id="VFU51240.1"/>
    </source>
</evidence>
<dbReference type="SUPFAM" id="SSF46689">
    <property type="entry name" value="Homeodomain-like"/>
    <property type="match status" value="1"/>
</dbReference>
<dbReference type="PROSITE" id="PS51294">
    <property type="entry name" value="HTH_MYB"/>
    <property type="match status" value="2"/>
</dbReference>
<dbReference type="GO" id="GO:0005634">
    <property type="term" value="C:nucleus"/>
    <property type="evidence" value="ECO:0007669"/>
    <property type="project" value="UniProtKB-SubCell"/>
</dbReference>
<feature type="compositionally biased region" description="Low complexity" evidence="7">
    <location>
        <begin position="132"/>
        <end position="144"/>
    </location>
</feature>
<dbReference type="InterPro" id="IPR015495">
    <property type="entry name" value="Myb_TF_plants"/>
</dbReference>
<dbReference type="AlphaFoldDB" id="A0A6N2MAJ3"/>
<dbReference type="PANTHER" id="PTHR47994">
    <property type="entry name" value="F14D16.11-RELATED"/>
    <property type="match status" value="1"/>
</dbReference>
<reference evidence="10" key="1">
    <citation type="submission" date="2019-03" db="EMBL/GenBank/DDBJ databases">
        <authorList>
            <person name="Mank J."/>
            <person name="Almeida P."/>
        </authorList>
    </citation>
    <scope>NUCLEOTIDE SEQUENCE</scope>
    <source>
        <strain evidence="10">78183</strain>
    </source>
</reference>
<proteinExistence type="predicted"/>
<feature type="domain" description="HTH myb-type" evidence="9">
    <location>
        <begin position="62"/>
        <end position="116"/>
    </location>
</feature>
<keyword evidence="4" id="KW-0238">DNA-binding</keyword>
<feature type="region of interest" description="Disordered" evidence="7">
    <location>
        <begin position="192"/>
        <end position="241"/>
    </location>
</feature>
<keyword evidence="5" id="KW-0804">Transcription</keyword>
<accession>A0A6N2MAJ3</accession>
<dbReference type="Gene3D" id="1.10.10.60">
    <property type="entry name" value="Homeodomain-like"/>
    <property type="match status" value="2"/>
</dbReference>
<feature type="compositionally biased region" description="Polar residues" evidence="7">
    <location>
        <begin position="192"/>
        <end position="221"/>
    </location>
</feature>
<feature type="region of interest" description="Disordered" evidence="7">
    <location>
        <begin position="120"/>
        <end position="144"/>
    </location>
</feature>
<dbReference type="FunFam" id="1.10.10.60:FF:000157">
    <property type="entry name" value="Myb transcription factor"/>
    <property type="match status" value="1"/>
</dbReference>
<evidence type="ECO:0000256" key="1">
    <source>
        <dbReference type="ARBA" id="ARBA00004123"/>
    </source>
</evidence>
<dbReference type="EMBL" id="CAADRP010001752">
    <property type="protein sequence ID" value="VFU51240.1"/>
    <property type="molecule type" value="Genomic_DNA"/>
</dbReference>
<keyword evidence="6" id="KW-0539">Nucleus</keyword>
<name>A0A6N2MAJ3_SALVM</name>
<dbReference type="PROSITE" id="PS50090">
    <property type="entry name" value="MYB_LIKE"/>
    <property type="match status" value="2"/>
</dbReference>
<keyword evidence="3" id="KW-0805">Transcription regulation</keyword>
<dbReference type="SMART" id="SM00717">
    <property type="entry name" value="SANT"/>
    <property type="match status" value="2"/>
</dbReference>
<dbReference type="Pfam" id="PF00249">
    <property type="entry name" value="Myb_DNA-binding"/>
    <property type="match status" value="2"/>
</dbReference>
<dbReference type="PANTHER" id="PTHR47994:SF5">
    <property type="entry name" value="F14D16.11-RELATED"/>
    <property type="match status" value="1"/>
</dbReference>
<keyword evidence="2" id="KW-0677">Repeat</keyword>
<evidence type="ECO:0000256" key="3">
    <source>
        <dbReference type="ARBA" id="ARBA00023015"/>
    </source>
</evidence>
<evidence type="ECO:0000256" key="4">
    <source>
        <dbReference type="ARBA" id="ARBA00023125"/>
    </source>
</evidence>
<evidence type="ECO:0000256" key="5">
    <source>
        <dbReference type="ARBA" id="ARBA00023163"/>
    </source>
</evidence>
<sequence length="332" mass="37781">MGRSPCCEKEHTNKGAWTKEEDQRLMDYIRVHGEGCWRSLPKAAGLLRCGKSCRLRWINYLRPDLKRGNFTDEEDEVIIKLHSLLGNKWSLIAGRLPGRTDNEIKNYWNTHIKRKLISRGIDPQTHRPLNEKTAAAAAATTTSNTTATIKTTTSSAAAAKVTHLEFKNTPPQSLAEISLLKSQLDFKHNTNFHSSQYSSFNPKKTETPSAEENNCTSSSMTTDEEQQQKQQKRESHQNQDVNLDLTIGLAPAKTFSPNSAESRLQQPCVNSAWLFVLANGWRKKGTVYELPESESELKKFDFGSFGWMGIKMVELCVRTRDFYFKRDIIHKK</sequence>
<dbReference type="CDD" id="cd00167">
    <property type="entry name" value="SANT"/>
    <property type="match status" value="2"/>
</dbReference>
<organism evidence="10">
    <name type="scientific">Salix viminalis</name>
    <name type="common">Common osier</name>
    <name type="synonym">Basket willow</name>
    <dbReference type="NCBI Taxonomy" id="40686"/>
    <lineage>
        <taxon>Eukaryota</taxon>
        <taxon>Viridiplantae</taxon>
        <taxon>Streptophyta</taxon>
        <taxon>Embryophyta</taxon>
        <taxon>Tracheophyta</taxon>
        <taxon>Spermatophyta</taxon>
        <taxon>Magnoliopsida</taxon>
        <taxon>eudicotyledons</taxon>
        <taxon>Gunneridae</taxon>
        <taxon>Pentapetalae</taxon>
        <taxon>rosids</taxon>
        <taxon>fabids</taxon>
        <taxon>Malpighiales</taxon>
        <taxon>Salicaceae</taxon>
        <taxon>Saliceae</taxon>
        <taxon>Salix</taxon>
    </lineage>
</organism>
<evidence type="ECO:0000259" key="9">
    <source>
        <dbReference type="PROSITE" id="PS51294"/>
    </source>
</evidence>
<evidence type="ECO:0000256" key="7">
    <source>
        <dbReference type="SAM" id="MobiDB-lite"/>
    </source>
</evidence>
<gene>
    <name evidence="10" type="ORF">SVIM_LOCUS345471</name>
</gene>